<organism evidence="5">
    <name type="scientific">marine sediment metagenome</name>
    <dbReference type="NCBI Taxonomy" id="412755"/>
    <lineage>
        <taxon>unclassified sequences</taxon>
        <taxon>metagenomes</taxon>
        <taxon>ecological metagenomes</taxon>
    </lineage>
</organism>
<comment type="similarity">
    <text evidence="1">Belongs to the peptidase S14 family.</text>
</comment>
<dbReference type="SUPFAM" id="SSF52096">
    <property type="entry name" value="ClpP/crotonase"/>
    <property type="match status" value="1"/>
</dbReference>
<name>A0A0F9S554_9ZZZZ</name>
<keyword evidence="3" id="KW-0378">Hydrolase</keyword>
<dbReference type="AlphaFoldDB" id="A0A0F9S554"/>
<dbReference type="Pfam" id="PF00574">
    <property type="entry name" value="CLP_protease"/>
    <property type="match status" value="1"/>
</dbReference>
<feature type="region of interest" description="Disordered" evidence="4">
    <location>
        <begin position="38"/>
        <end position="57"/>
    </location>
</feature>
<dbReference type="EMBL" id="LAZR01002882">
    <property type="protein sequence ID" value="KKN24458.1"/>
    <property type="molecule type" value="Genomic_DNA"/>
</dbReference>
<dbReference type="GO" id="GO:0006515">
    <property type="term" value="P:protein quality control for misfolded or incompletely synthesized proteins"/>
    <property type="evidence" value="ECO:0007669"/>
    <property type="project" value="TreeGrafter"/>
</dbReference>
<dbReference type="InterPro" id="IPR001907">
    <property type="entry name" value="ClpP"/>
</dbReference>
<dbReference type="GO" id="GO:0009368">
    <property type="term" value="C:endopeptidase Clp complex"/>
    <property type="evidence" value="ECO:0007669"/>
    <property type="project" value="TreeGrafter"/>
</dbReference>
<dbReference type="GO" id="GO:0004252">
    <property type="term" value="F:serine-type endopeptidase activity"/>
    <property type="evidence" value="ECO:0007669"/>
    <property type="project" value="InterPro"/>
</dbReference>
<dbReference type="GO" id="GO:0051117">
    <property type="term" value="F:ATPase binding"/>
    <property type="evidence" value="ECO:0007669"/>
    <property type="project" value="TreeGrafter"/>
</dbReference>
<dbReference type="PANTHER" id="PTHR10381">
    <property type="entry name" value="ATP-DEPENDENT CLP PROTEASE PROTEOLYTIC SUBUNIT"/>
    <property type="match status" value="1"/>
</dbReference>
<dbReference type="InterPro" id="IPR023562">
    <property type="entry name" value="ClpP/TepA"/>
</dbReference>
<dbReference type="GO" id="GO:0004176">
    <property type="term" value="F:ATP-dependent peptidase activity"/>
    <property type="evidence" value="ECO:0007669"/>
    <property type="project" value="InterPro"/>
</dbReference>
<feature type="non-terminal residue" evidence="5">
    <location>
        <position position="246"/>
    </location>
</feature>
<accession>A0A0F9S554</accession>
<evidence type="ECO:0000256" key="3">
    <source>
        <dbReference type="ARBA" id="ARBA00022801"/>
    </source>
</evidence>
<dbReference type="InterPro" id="IPR029045">
    <property type="entry name" value="ClpP/crotonase-like_dom_sf"/>
</dbReference>
<dbReference type="Gene3D" id="3.90.226.10">
    <property type="entry name" value="2-enoyl-CoA Hydratase, Chain A, domain 1"/>
    <property type="match status" value="1"/>
</dbReference>
<sequence>MSLQNPFPNEHAARIASPGLFVRIVQLQKLPNGIRILGGPLKTDPQGSGKPQSYRFPRDKFTSSEAKTWLKDHDIKFILFEPATGKDMYENLLPKYIRNVTKEGADIFLFDDIGMGGISGQEFANEIKMLNEFGVKQIDIHINSGGGDVIEGFSIFSAMTNSEAIIHTINEGIAGSMGGIILLGGDKISMFDFAKVMVHNVSGSETPNENEQKAIDALQNSLITILTNRTDKSKTEITDMMNAETW</sequence>
<evidence type="ECO:0000256" key="2">
    <source>
        <dbReference type="ARBA" id="ARBA00022490"/>
    </source>
</evidence>
<comment type="caution">
    <text evidence="5">The sequence shown here is derived from an EMBL/GenBank/DDBJ whole genome shotgun (WGS) entry which is preliminary data.</text>
</comment>
<evidence type="ECO:0000256" key="1">
    <source>
        <dbReference type="ARBA" id="ARBA00007039"/>
    </source>
</evidence>
<protein>
    <recommendedName>
        <fullName evidence="6">ATP-dependent Clp protease proteolytic subunit</fullName>
    </recommendedName>
</protein>
<proteinExistence type="inferred from homology"/>
<dbReference type="PANTHER" id="PTHR10381:SF70">
    <property type="entry name" value="ATP-DEPENDENT CLP PROTEASE PROTEOLYTIC SUBUNIT"/>
    <property type="match status" value="1"/>
</dbReference>
<gene>
    <name evidence="5" type="ORF">LCGC14_0894830</name>
</gene>
<keyword evidence="2" id="KW-0963">Cytoplasm</keyword>
<evidence type="ECO:0008006" key="6">
    <source>
        <dbReference type="Google" id="ProtNLM"/>
    </source>
</evidence>
<evidence type="ECO:0000256" key="4">
    <source>
        <dbReference type="SAM" id="MobiDB-lite"/>
    </source>
</evidence>
<evidence type="ECO:0000313" key="5">
    <source>
        <dbReference type="EMBL" id="KKN24458.1"/>
    </source>
</evidence>
<dbReference type="PRINTS" id="PR00127">
    <property type="entry name" value="CLPPROTEASEP"/>
</dbReference>
<reference evidence="5" key="1">
    <citation type="journal article" date="2015" name="Nature">
        <title>Complex archaea that bridge the gap between prokaryotes and eukaryotes.</title>
        <authorList>
            <person name="Spang A."/>
            <person name="Saw J.H."/>
            <person name="Jorgensen S.L."/>
            <person name="Zaremba-Niedzwiedzka K."/>
            <person name="Martijn J."/>
            <person name="Lind A.E."/>
            <person name="van Eijk R."/>
            <person name="Schleper C."/>
            <person name="Guy L."/>
            <person name="Ettema T.J."/>
        </authorList>
    </citation>
    <scope>NUCLEOTIDE SEQUENCE</scope>
</reference>
<dbReference type="CDD" id="cd07016">
    <property type="entry name" value="S14_ClpP_1"/>
    <property type="match status" value="1"/>
</dbReference>